<keyword evidence="1" id="KW-0812">Transmembrane</keyword>
<evidence type="ECO:0000313" key="2">
    <source>
        <dbReference type="EMBL" id="PSL06742.1"/>
    </source>
</evidence>
<dbReference type="Proteomes" id="UP000243528">
    <property type="component" value="Unassembled WGS sequence"/>
</dbReference>
<keyword evidence="1" id="KW-1133">Transmembrane helix</keyword>
<organism evidence="2 3">
    <name type="scientific">Haloactinopolyspora alba</name>
    <dbReference type="NCBI Taxonomy" id="648780"/>
    <lineage>
        <taxon>Bacteria</taxon>
        <taxon>Bacillati</taxon>
        <taxon>Actinomycetota</taxon>
        <taxon>Actinomycetes</taxon>
        <taxon>Jiangellales</taxon>
        <taxon>Jiangellaceae</taxon>
        <taxon>Haloactinopolyspora</taxon>
    </lineage>
</organism>
<comment type="caution">
    <text evidence="2">The sequence shown here is derived from an EMBL/GenBank/DDBJ whole genome shotgun (WGS) entry which is preliminary data.</text>
</comment>
<evidence type="ECO:0008006" key="4">
    <source>
        <dbReference type="Google" id="ProtNLM"/>
    </source>
</evidence>
<reference evidence="2 3" key="1">
    <citation type="submission" date="2018-03" db="EMBL/GenBank/DDBJ databases">
        <title>Genomic Encyclopedia of Archaeal and Bacterial Type Strains, Phase II (KMG-II): from individual species to whole genera.</title>
        <authorList>
            <person name="Goeker M."/>
        </authorList>
    </citation>
    <scope>NUCLEOTIDE SEQUENCE [LARGE SCALE GENOMIC DNA]</scope>
    <source>
        <strain evidence="2 3">DSM 45211</strain>
    </source>
</reference>
<dbReference type="RefSeq" id="WP_106535763.1">
    <property type="nucleotide sequence ID" value="NZ_ML142898.1"/>
</dbReference>
<keyword evidence="1" id="KW-0472">Membrane</keyword>
<keyword evidence="3" id="KW-1185">Reference proteome</keyword>
<protein>
    <recommendedName>
        <fullName evidence="4">DUF4367 domain-containing protein</fullName>
    </recommendedName>
</protein>
<sequence length="247" mass="25861">MNDDTLTGELRSLGATLQVPAPDPDATAASVLERIADEPAPATAQRRPLMRHAGARVAAAALALLVALALTPPVRATVAEWFGFGGVVVRPGPAESSAPAPPEADTDLTLRTARELVGFDPVVPEGLGAPDGAQVSDDRRLLTLTWNDGDATVRLDEFDGPLAPRFMKTAVIEESAQFVDIAGAQALWFAKPHALVLLDENGQPRDASARTAGPTLVWQVDGVTLRLEGLDRRQAVAVAEKSVTGTG</sequence>
<evidence type="ECO:0000313" key="3">
    <source>
        <dbReference type="Proteomes" id="UP000243528"/>
    </source>
</evidence>
<dbReference type="EMBL" id="PYGE01000002">
    <property type="protein sequence ID" value="PSL06742.1"/>
    <property type="molecule type" value="Genomic_DNA"/>
</dbReference>
<proteinExistence type="predicted"/>
<feature type="transmembrane region" description="Helical" evidence="1">
    <location>
        <begin position="53"/>
        <end position="70"/>
    </location>
</feature>
<name>A0A2P8EB96_9ACTN</name>
<dbReference type="OrthoDB" id="4328209at2"/>
<gene>
    <name evidence="2" type="ORF">CLV30_102128</name>
</gene>
<dbReference type="AlphaFoldDB" id="A0A2P8EB96"/>
<evidence type="ECO:0000256" key="1">
    <source>
        <dbReference type="SAM" id="Phobius"/>
    </source>
</evidence>
<accession>A0A2P8EB96</accession>